<dbReference type="PROSITE" id="PS51257">
    <property type="entry name" value="PROKAR_LIPOPROTEIN"/>
    <property type="match status" value="1"/>
</dbReference>
<keyword evidence="2" id="KW-1185">Reference proteome</keyword>
<evidence type="ECO:0000313" key="1">
    <source>
        <dbReference type="EMBL" id="KAF1990431.1"/>
    </source>
</evidence>
<dbReference type="Proteomes" id="UP000800041">
    <property type="component" value="Unassembled WGS sequence"/>
</dbReference>
<accession>A0A6G1HB43</accession>
<evidence type="ECO:0000313" key="2">
    <source>
        <dbReference type="Proteomes" id="UP000800041"/>
    </source>
</evidence>
<dbReference type="EMBL" id="ML977142">
    <property type="protein sequence ID" value="KAF1990431.1"/>
    <property type="molecule type" value="Genomic_DNA"/>
</dbReference>
<protein>
    <submittedName>
        <fullName evidence="1">Uncharacterized protein</fullName>
    </submittedName>
</protein>
<reference evidence="1" key="1">
    <citation type="journal article" date="2020" name="Stud. Mycol.">
        <title>101 Dothideomycetes genomes: a test case for predicting lifestyles and emergence of pathogens.</title>
        <authorList>
            <person name="Haridas S."/>
            <person name="Albert R."/>
            <person name="Binder M."/>
            <person name="Bloem J."/>
            <person name="Labutti K."/>
            <person name="Salamov A."/>
            <person name="Andreopoulos B."/>
            <person name="Baker S."/>
            <person name="Barry K."/>
            <person name="Bills G."/>
            <person name="Bluhm B."/>
            <person name="Cannon C."/>
            <person name="Castanera R."/>
            <person name="Culley D."/>
            <person name="Daum C."/>
            <person name="Ezra D."/>
            <person name="Gonzalez J."/>
            <person name="Henrissat B."/>
            <person name="Kuo A."/>
            <person name="Liang C."/>
            <person name="Lipzen A."/>
            <person name="Lutzoni F."/>
            <person name="Magnuson J."/>
            <person name="Mondo S."/>
            <person name="Nolan M."/>
            <person name="Ohm R."/>
            <person name="Pangilinan J."/>
            <person name="Park H.-J."/>
            <person name="Ramirez L."/>
            <person name="Alfaro M."/>
            <person name="Sun H."/>
            <person name="Tritt A."/>
            <person name="Yoshinaga Y."/>
            <person name="Zwiers L.-H."/>
            <person name="Turgeon B."/>
            <person name="Goodwin S."/>
            <person name="Spatafora J."/>
            <person name="Crous P."/>
            <person name="Grigoriev I."/>
        </authorList>
    </citation>
    <scope>NUCLEOTIDE SEQUENCE</scope>
    <source>
        <strain evidence="1">CBS 113979</strain>
    </source>
</reference>
<proteinExistence type="predicted"/>
<dbReference type="AlphaFoldDB" id="A0A6G1HB43"/>
<sequence>MINFKAPKESVYPLLSGFSCSRVRIPQHAFEVGTSSRKGYALKLWEEPRNRVSAGTITFPFARLQNLEVGPNIPSLGRLDFSNISSSSFHWQLLLQPGNFSHGGFRYLPTLGRTESSIIIPYLAYQKRWTPAKYSKFRKAASPDFASAAALSEVLCRLHLP</sequence>
<name>A0A6G1HB43_9PEZI</name>
<organism evidence="1 2">
    <name type="scientific">Aulographum hederae CBS 113979</name>
    <dbReference type="NCBI Taxonomy" id="1176131"/>
    <lineage>
        <taxon>Eukaryota</taxon>
        <taxon>Fungi</taxon>
        <taxon>Dikarya</taxon>
        <taxon>Ascomycota</taxon>
        <taxon>Pezizomycotina</taxon>
        <taxon>Dothideomycetes</taxon>
        <taxon>Pleosporomycetidae</taxon>
        <taxon>Aulographales</taxon>
        <taxon>Aulographaceae</taxon>
    </lineage>
</organism>
<gene>
    <name evidence="1" type="ORF">K402DRAFT_228886</name>
</gene>